<dbReference type="InterPro" id="IPR001878">
    <property type="entry name" value="Znf_CCHC"/>
</dbReference>
<dbReference type="SUPFAM" id="SSF57756">
    <property type="entry name" value="Retrovirus zinc finger-like domains"/>
    <property type="match status" value="1"/>
</dbReference>
<feature type="compositionally biased region" description="Polar residues" evidence="3">
    <location>
        <begin position="295"/>
        <end position="304"/>
    </location>
</feature>
<feature type="domain" description="CCHC-type" evidence="4">
    <location>
        <begin position="323"/>
        <end position="337"/>
    </location>
</feature>
<evidence type="ECO:0000256" key="1">
    <source>
        <dbReference type="PROSITE-ProRule" id="PRU00047"/>
    </source>
</evidence>
<name>A0ABN7SUR0_OIKDI</name>
<gene>
    <name evidence="5" type="ORF">OKIOD_LOCUS10364</name>
</gene>
<reference evidence="5 6" key="1">
    <citation type="submission" date="2021-04" db="EMBL/GenBank/DDBJ databases">
        <authorList>
            <person name="Bliznina A."/>
        </authorList>
    </citation>
    <scope>NUCLEOTIDE SEQUENCE [LARGE SCALE GENOMIC DNA]</scope>
</reference>
<evidence type="ECO:0000313" key="6">
    <source>
        <dbReference type="Proteomes" id="UP001158576"/>
    </source>
</evidence>
<protein>
    <submittedName>
        <fullName evidence="5">Oidioi.mRNA.OKI2018_I69.chr1.g1599.t1.cds</fullName>
    </submittedName>
</protein>
<dbReference type="SMART" id="SM00343">
    <property type="entry name" value="ZnF_C2HC"/>
    <property type="match status" value="2"/>
</dbReference>
<evidence type="ECO:0000259" key="4">
    <source>
        <dbReference type="PROSITE" id="PS50158"/>
    </source>
</evidence>
<dbReference type="Proteomes" id="UP001158576">
    <property type="component" value="Chromosome 1"/>
</dbReference>
<dbReference type="PROSITE" id="PS50158">
    <property type="entry name" value="ZF_CCHC"/>
    <property type="match status" value="1"/>
</dbReference>
<keyword evidence="1" id="KW-0862">Zinc</keyword>
<keyword evidence="1" id="KW-0863">Zinc-finger</keyword>
<dbReference type="InterPro" id="IPR036875">
    <property type="entry name" value="Znf_CCHC_sf"/>
</dbReference>
<organism evidence="5 6">
    <name type="scientific">Oikopleura dioica</name>
    <name type="common">Tunicate</name>
    <dbReference type="NCBI Taxonomy" id="34765"/>
    <lineage>
        <taxon>Eukaryota</taxon>
        <taxon>Metazoa</taxon>
        <taxon>Chordata</taxon>
        <taxon>Tunicata</taxon>
        <taxon>Appendicularia</taxon>
        <taxon>Copelata</taxon>
        <taxon>Oikopleuridae</taxon>
        <taxon>Oikopleura</taxon>
    </lineage>
</organism>
<keyword evidence="6" id="KW-1185">Reference proteome</keyword>
<accession>A0ABN7SUR0</accession>
<dbReference type="Pfam" id="PF00098">
    <property type="entry name" value="zf-CCHC"/>
    <property type="match status" value="1"/>
</dbReference>
<feature type="coiled-coil region" evidence="2">
    <location>
        <begin position="244"/>
        <end position="271"/>
    </location>
</feature>
<proteinExistence type="predicted"/>
<sequence length="362" mass="42098">MVTNFVIRHPFELLEDFTNNTTPETKITTRTSKTQLKRIENELKEKLERMGLIFRASMTEHKINEETKTALEAQFKNTRRRICLSHLDKTFRERYEDEFEDIKGSTDFYALLHQIIGEEKPEELAKEARQKLSTISRRTDEEETFTRFYTRIEKLAILASKGKDVLKEHFLEESFNSNLTPDLKRYILDQGQSSKTPKEIANYLDKMKKFKRRVEISAVSLENNLLKEEVSALRLESASFSQLLAKMDAKMDALKIELAEVNKIKATTREQPRESFNQSRQTTEQQNAIHTTARFTAPSGNSFNPERPRTQLERRRDGSIITCFSCGMKGHSKKNCRGTVICHICNQRGHIKDICPSRQPKN</sequence>
<keyword evidence="1" id="KW-0479">Metal-binding</keyword>
<feature type="region of interest" description="Disordered" evidence="3">
    <location>
        <begin position="295"/>
        <end position="314"/>
    </location>
</feature>
<evidence type="ECO:0000313" key="5">
    <source>
        <dbReference type="EMBL" id="CAG5104847.1"/>
    </source>
</evidence>
<dbReference type="Gene3D" id="4.10.60.10">
    <property type="entry name" value="Zinc finger, CCHC-type"/>
    <property type="match status" value="1"/>
</dbReference>
<dbReference type="EMBL" id="OU015566">
    <property type="protein sequence ID" value="CAG5104847.1"/>
    <property type="molecule type" value="Genomic_DNA"/>
</dbReference>
<evidence type="ECO:0000256" key="2">
    <source>
        <dbReference type="SAM" id="Coils"/>
    </source>
</evidence>
<keyword evidence="2" id="KW-0175">Coiled coil</keyword>
<evidence type="ECO:0000256" key="3">
    <source>
        <dbReference type="SAM" id="MobiDB-lite"/>
    </source>
</evidence>